<proteinExistence type="predicted"/>
<reference evidence="2 3" key="1">
    <citation type="journal article" date="2014" name="Agronomy (Basel)">
        <title>A Draft Genome Sequence for Ensete ventricosum, the Drought-Tolerant Tree Against Hunger.</title>
        <authorList>
            <person name="Harrison J."/>
            <person name="Moore K.A."/>
            <person name="Paszkiewicz K."/>
            <person name="Jones T."/>
            <person name="Grant M."/>
            <person name="Ambacheew D."/>
            <person name="Muzemil S."/>
            <person name="Studholme D.J."/>
        </authorList>
    </citation>
    <scope>NUCLEOTIDE SEQUENCE [LARGE SCALE GENOMIC DNA]</scope>
</reference>
<dbReference type="AlphaFoldDB" id="A0A426Y9T4"/>
<protein>
    <submittedName>
        <fullName evidence="2">Uncharacterized protein</fullName>
    </submittedName>
</protein>
<feature type="region of interest" description="Disordered" evidence="1">
    <location>
        <begin position="60"/>
        <end position="108"/>
    </location>
</feature>
<name>A0A426Y9T4_ENSVE</name>
<sequence length="108" mass="12462">MHSSYQSAVQLCSTISRTFLLYSRLFSLNIRAASELAGELGLGSQSKDCTKNLVLLLREKHQRRKKENQEKKRENELQHELFQPFLNPDLTSTSLDDPDPREELEAWG</sequence>
<evidence type="ECO:0000313" key="3">
    <source>
        <dbReference type="Proteomes" id="UP000287651"/>
    </source>
</evidence>
<feature type="compositionally biased region" description="Basic and acidic residues" evidence="1">
    <location>
        <begin position="67"/>
        <end position="79"/>
    </location>
</feature>
<dbReference type="Proteomes" id="UP000287651">
    <property type="component" value="Unassembled WGS sequence"/>
</dbReference>
<organism evidence="2 3">
    <name type="scientific">Ensete ventricosum</name>
    <name type="common">Abyssinian banana</name>
    <name type="synonym">Musa ensete</name>
    <dbReference type="NCBI Taxonomy" id="4639"/>
    <lineage>
        <taxon>Eukaryota</taxon>
        <taxon>Viridiplantae</taxon>
        <taxon>Streptophyta</taxon>
        <taxon>Embryophyta</taxon>
        <taxon>Tracheophyta</taxon>
        <taxon>Spermatophyta</taxon>
        <taxon>Magnoliopsida</taxon>
        <taxon>Liliopsida</taxon>
        <taxon>Zingiberales</taxon>
        <taxon>Musaceae</taxon>
        <taxon>Ensete</taxon>
    </lineage>
</organism>
<evidence type="ECO:0000313" key="2">
    <source>
        <dbReference type="EMBL" id="RRT48502.1"/>
    </source>
</evidence>
<comment type="caution">
    <text evidence="2">The sequence shown here is derived from an EMBL/GenBank/DDBJ whole genome shotgun (WGS) entry which is preliminary data.</text>
</comment>
<accession>A0A426Y9T4</accession>
<gene>
    <name evidence="2" type="ORF">B296_00036706</name>
</gene>
<dbReference type="EMBL" id="AMZH03013919">
    <property type="protein sequence ID" value="RRT48502.1"/>
    <property type="molecule type" value="Genomic_DNA"/>
</dbReference>
<evidence type="ECO:0000256" key="1">
    <source>
        <dbReference type="SAM" id="MobiDB-lite"/>
    </source>
</evidence>